<protein>
    <submittedName>
        <fullName evidence="1">Uncharacterized protein</fullName>
    </submittedName>
</protein>
<organism evidence="1 2">
    <name type="scientific">Araneus ventricosus</name>
    <name type="common">Orbweaver spider</name>
    <name type="synonym">Epeira ventricosa</name>
    <dbReference type="NCBI Taxonomy" id="182803"/>
    <lineage>
        <taxon>Eukaryota</taxon>
        <taxon>Metazoa</taxon>
        <taxon>Ecdysozoa</taxon>
        <taxon>Arthropoda</taxon>
        <taxon>Chelicerata</taxon>
        <taxon>Arachnida</taxon>
        <taxon>Araneae</taxon>
        <taxon>Araneomorphae</taxon>
        <taxon>Entelegynae</taxon>
        <taxon>Araneoidea</taxon>
        <taxon>Araneidae</taxon>
        <taxon>Araneus</taxon>
    </lineage>
</organism>
<gene>
    <name evidence="1" type="ORF">AVEN_93388_1</name>
</gene>
<accession>A0A4Y2AP91</accession>
<name>A0A4Y2AP91_ARAVE</name>
<evidence type="ECO:0000313" key="2">
    <source>
        <dbReference type="Proteomes" id="UP000499080"/>
    </source>
</evidence>
<dbReference type="EMBL" id="BGPR01000026">
    <property type="protein sequence ID" value="GBL81588.1"/>
    <property type="molecule type" value="Genomic_DNA"/>
</dbReference>
<keyword evidence="2" id="KW-1185">Reference proteome</keyword>
<dbReference type="AlphaFoldDB" id="A0A4Y2AP91"/>
<sequence length="198" mass="22484">MKFDSLRKDVTENLCHDQYLAHSTRQVHNRLLLDPYFQIKGSKWVSYGCLVLSASQYLSSRPPPKGIRSSWMLYKFSSKLGLLWSLSSKNYLVSIILDHPPPRNDKTDVLDALGRIDVLDALEYRNLHHISNCITDFFTLDPYFRLELQSGSFMSHSSRVPRKYLSSSRPPPGNGCLGCALSMGVSPSHVFKLPSTDF</sequence>
<reference evidence="1 2" key="1">
    <citation type="journal article" date="2019" name="Sci. Rep.">
        <title>Orb-weaving spider Araneus ventricosus genome elucidates the spidroin gene catalogue.</title>
        <authorList>
            <person name="Kono N."/>
            <person name="Nakamura H."/>
            <person name="Ohtoshi R."/>
            <person name="Moran D.A.P."/>
            <person name="Shinohara A."/>
            <person name="Yoshida Y."/>
            <person name="Fujiwara M."/>
            <person name="Mori M."/>
            <person name="Tomita M."/>
            <person name="Arakawa K."/>
        </authorList>
    </citation>
    <scope>NUCLEOTIDE SEQUENCE [LARGE SCALE GENOMIC DNA]</scope>
</reference>
<comment type="caution">
    <text evidence="1">The sequence shown here is derived from an EMBL/GenBank/DDBJ whole genome shotgun (WGS) entry which is preliminary data.</text>
</comment>
<evidence type="ECO:0000313" key="1">
    <source>
        <dbReference type="EMBL" id="GBL81588.1"/>
    </source>
</evidence>
<dbReference type="Proteomes" id="UP000499080">
    <property type="component" value="Unassembled WGS sequence"/>
</dbReference>
<proteinExistence type="predicted"/>